<proteinExistence type="predicted"/>
<protein>
    <submittedName>
        <fullName evidence="2">Uncharacterized protein</fullName>
    </submittedName>
</protein>
<name>A0A6N3F4K9_9BACT</name>
<organism evidence="2">
    <name type="scientific">Paraprevotella clara</name>
    <dbReference type="NCBI Taxonomy" id="454154"/>
    <lineage>
        <taxon>Bacteria</taxon>
        <taxon>Pseudomonadati</taxon>
        <taxon>Bacteroidota</taxon>
        <taxon>Bacteroidia</taxon>
        <taxon>Bacteroidales</taxon>
        <taxon>Prevotellaceae</taxon>
        <taxon>Paraprevotella</taxon>
    </lineage>
</organism>
<dbReference type="AlphaFoldDB" id="A0A6N3F4K9"/>
<evidence type="ECO:0000256" key="1">
    <source>
        <dbReference type="SAM" id="SignalP"/>
    </source>
</evidence>
<keyword evidence="1" id="KW-0732">Signal</keyword>
<dbReference type="RefSeq" id="WP_412442750.1">
    <property type="nucleotide sequence ID" value="NZ_CACRUT010000016.1"/>
</dbReference>
<feature type="chain" id="PRO_5026766563" evidence="1">
    <location>
        <begin position="21"/>
        <end position="136"/>
    </location>
</feature>
<feature type="signal peptide" evidence="1">
    <location>
        <begin position="1"/>
        <end position="20"/>
    </location>
</feature>
<dbReference type="PROSITE" id="PS51257">
    <property type="entry name" value="PROKAR_LIPOPROTEIN"/>
    <property type="match status" value="1"/>
</dbReference>
<reference evidence="2" key="1">
    <citation type="submission" date="2019-11" db="EMBL/GenBank/DDBJ databases">
        <authorList>
            <person name="Feng L."/>
        </authorList>
    </citation>
    <scope>NUCLEOTIDE SEQUENCE</scope>
    <source>
        <strain evidence="2">PclaraLFYP37</strain>
    </source>
</reference>
<accession>A0A6N3F4K9</accession>
<gene>
    <name evidence="2" type="ORF">PCLFYP37_03025</name>
</gene>
<dbReference type="EMBL" id="CACRUT010000016">
    <property type="protein sequence ID" value="VYU47107.1"/>
    <property type="molecule type" value="Genomic_DNA"/>
</dbReference>
<evidence type="ECO:0000313" key="2">
    <source>
        <dbReference type="EMBL" id="VYU47107.1"/>
    </source>
</evidence>
<sequence length="136" mass="14897">MKRWMNLFFLLWGTACTITATTEDGTYFSSVENVSAATFENIPSDCYISVDKHNYRPYVARVQDSEVVYVQNRAFTSTHTVTGEKIVAGEKVTTVQPQGKVVVKSGANVTMKASDTTTLEAGFECEKGGVLEIAPL</sequence>